<dbReference type="EMBL" id="GGEC01075203">
    <property type="protein sequence ID" value="MBX55687.1"/>
    <property type="molecule type" value="Transcribed_RNA"/>
</dbReference>
<accession>A0A2P2PLQ3</accession>
<reference evidence="1" key="1">
    <citation type="submission" date="2018-02" db="EMBL/GenBank/DDBJ databases">
        <title>Rhizophora mucronata_Transcriptome.</title>
        <authorList>
            <person name="Meera S.P."/>
            <person name="Sreeshan A."/>
            <person name="Augustine A."/>
        </authorList>
    </citation>
    <scope>NUCLEOTIDE SEQUENCE</scope>
    <source>
        <tissue evidence="1">Leaf</tissue>
    </source>
</reference>
<evidence type="ECO:0000313" key="1">
    <source>
        <dbReference type="EMBL" id="MBX55687.1"/>
    </source>
</evidence>
<proteinExistence type="predicted"/>
<sequence length="82" mass="9108">MHMATLWKYANSRYTPQPHADFSQNLPRINEITKSLANKSLSIQHVNNAMQFLILPPSISCSTQSTSKILTCIGLDKLTGSC</sequence>
<dbReference type="AlphaFoldDB" id="A0A2P2PLQ3"/>
<name>A0A2P2PLQ3_RHIMU</name>
<organism evidence="1">
    <name type="scientific">Rhizophora mucronata</name>
    <name type="common">Asiatic mangrove</name>
    <dbReference type="NCBI Taxonomy" id="61149"/>
    <lineage>
        <taxon>Eukaryota</taxon>
        <taxon>Viridiplantae</taxon>
        <taxon>Streptophyta</taxon>
        <taxon>Embryophyta</taxon>
        <taxon>Tracheophyta</taxon>
        <taxon>Spermatophyta</taxon>
        <taxon>Magnoliopsida</taxon>
        <taxon>eudicotyledons</taxon>
        <taxon>Gunneridae</taxon>
        <taxon>Pentapetalae</taxon>
        <taxon>rosids</taxon>
        <taxon>fabids</taxon>
        <taxon>Malpighiales</taxon>
        <taxon>Rhizophoraceae</taxon>
        <taxon>Rhizophora</taxon>
    </lineage>
</organism>
<protein>
    <submittedName>
        <fullName evidence="1">Uncharacterized protein</fullName>
    </submittedName>
</protein>